<evidence type="ECO:0000259" key="2">
    <source>
        <dbReference type="Pfam" id="PF04773"/>
    </source>
</evidence>
<keyword evidence="1" id="KW-0472">Membrane</keyword>
<dbReference type="PIRSF" id="PIRSF018266">
    <property type="entry name" value="FecR"/>
    <property type="match status" value="1"/>
</dbReference>
<organism evidence="4 5">
    <name type="scientific">Sinomicrobium weinanense</name>
    <dbReference type="NCBI Taxonomy" id="2842200"/>
    <lineage>
        <taxon>Bacteria</taxon>
        <taxon>Pseudomonadati</taxon>
        <taxon>Bacteroidota</taxon>
        <taxon>Flavobacteriia</taxon>
        <taxon>Flavobacteriales</taxon>
        <taxon>Flavobacteriaceae</taxon>
        <taxon>Sinomicrobium</taxon>
    </lineage>
</organism>
<proteinExistence type="predicted"/>
<feature type="domain" description="FecR protein" evidence="2">
    <location>
        <begin position="108"/>
        <end position="198"/>
    </location>
</feature>
<evidence type="ECO:0000313" key="5">
    <source>
        <dbReference type="Proteomes" id="UP000653730"/>
    </source>
</evidence>
<evidence type="ECO:0000259" key="3">
    <source>
        <dbReference type="Pfam" id="PF16344"/>
    </source>
</evidence>
<dbReference type="GO" id="GO:0016989">
    <property type="term" value="F:sigma factor antagonist activity"/>
    <property type="evidence" value="ECO:0007669"/>
    <property type="project" value="TreeGrafter"/>
</dbReference>
<feature type="domain" description="Protein FecR C-terminal" evidence="3">
    <location>
        <begin position="242"/>
        <end position="308"/>
    </location>
</feature>
<dbReference type="InterPro" id="IPR032508">
    <property type="entry name" value="FecR_C"/>
</dbReference>
<dbReference type="Pfam" id="PF04773">
    <property type="entry name" value="FecR"/>
    <property type="match status" value="1"/>
</dbReference>
<dbReference type="PANTHER" id="PTHR30273:SF2">
    <property type="entry name" value="PROTEIN FECR"/>
    <property type="match status" value="1"/>
</dbReference>
<evidence type="ECO:0000256" key="1">
    <source>
        <dbReference type="SAM" id="Phobius"/>
    </source>
</evidence>
<protein>
    <submittedName>
        <fullName evidence="4">FecR domain-containing protein</fullName>
    </submittedName>
</protein>
<comment type="caution">
    <text evidence="4">The sequence shown here is derived from an EMBL/GenBank/DDBJ whole genome shotgun (WGS) entry which is preliminary data.</text>
</comment>
<dbReference type="InterPro" id="IPR012373">
    <property type="entry name" value="Ferrdict_sens_TM"/>
</dbReference>
<dbReference type="Gene3D" id="2.60.120.1440">
    <property type="match status" value="1"/>
</dbReference>
<accession>A0A926Q2A9</accession>
<name>A0A926Q2A9_9FLAO</name>
<dbReference type="InterPro" id="IPR006860">
    <property type="entry name" value="FecR"/>
</dbReference>
<dbReference type="Gene3D" id="3.55.50.30">
    <property type="match status" value="1"/>
</dbReference>
<dbReference type="Pfam" id="PF16344">
    <property type="entry name" value="FecR_C"/>
    <property type="match status" value="1"/>
</dbReference>
<evidence type="ECO:0000313" key="4">
    <source>
        <dbReference type="EMBL" id="MBC9794711.1"/>
    </source>
</evidence>
<dbReference type="PANTHER" id="PTHR30273">
    <property type="entry name" value="PERIPLASMIC SIGNAL SENSOR AND SIGMA FACTOR ACTIVATOR FECR-RELATED"/>
    <property type="match status" value="1"/>
</dbReference>
<keyword evidence="5" id="KW-1185">Reference proteome</keyword>
<reference evidence="4 5" key="1">
    <citation type="submission" date="2020-09" db="EMBL/GenBank/DDBJ databases">
        <title>Sinomicrobium weinanense sp. nov., a halophilic bacteria isolated from saline-alkali soil.</title>
        <authorList>
            <person name="Wu P."/>
            <person name="Ren H."/>
            <person name="Mei Y."/>
            <person name="Liang Y."/>
            <person name="Chen Z."/>
        </authorList>
    </citation>
    <scope>NUCLEOTIDE SEQUENCE [LARGE SCALE GENOMIC DNA]</scope>
    <source>
        <strain evidence="4 5">FJxs</strain>
    </source>
</reference>
<keyword evidence="1" id="KW-0812">Transmembrane</keyword>
<gene>
    <name evidence="4" type="ORF">IBL28_01930</name>
</gene>
<dbReference type="Proteomes" id="UP000653730">
    <property type="component" value="Unassembled WGS sequence"/>
</dbReference>
<sequence length="319" mass="35976">MMEKKFKELLEKYLNDTCTPEEKQKVEDFFTLMQKEGHEPQEAPPDPALQDRLRKKVSGALSNTPGQEKKRRRFSIPKIAAAIAFLILSASAAFYFMKTDRYITRMADKGKQLKIVLNDSSVVYLNSGSKISYPRAFKQKIREVKLEGEAYFEIRRNEDSPFVVLSQSFKTEVLGTSFVVSNYHSGPPSVTVATGKVKVTASNKGPVYLTKNERVTLDTVLQKLIKDTVQASRYTSWTRGDIVFNQAGLLQVVATLNRRFNTDIHLGSPSYEKCTISGSYSGQSLEDILESLSFIYDIEYEVGQTGRITIFAKPCSTQK</sequence>
<keyword evidence="1" id="KW-1133">Transmembrane helix</keyword>
<dbReference type="RefSeq" id="WP_187963872.1">
    <property type="nucleotide sequence ID" value="NZ_JACVDC010000003.1"/>
</dbReference>
<dbReference type="EMBL" id="JACVDC010000003">
    <property type="protein sequence ID" value="MBC9794711.1"/>
    <property type="molecule type" value="Genomic_DNA"/>
</dbReference>
<dbReference type="AlphaFoldDB" id="A0A926Q2A9"/>
<feature type="transmembrane region" description="Helical" evidence="1">
    <location>
        <begin position="79"/>
        <end position="97"/>
    </location>
</feature>